<accession>A0AAD8E789</accession>
<keyword evidence="1" id="KW-0732">Signal</keyword>
<gene>
    <name evidence="2" type="ORF">L9F63_024549</name>
</gene>
<dbReference type="AlphaFoldDB" id="A0AAD8E789"/>
<sequence length="90" mass="10354">PPTKAYIHLLLIKFMCTRSACVIVRTHELDASLKDGVRVFTDFRHPRQTCLYLCGNVYRSMVSCEVLLIGASMRCSTTRMWPSWRAVMTL</sequence>
<evidence type="ECO:0000313" key="2">
    <source>
        <dbReference type="EMBL" id="KAJ9579344.1"/>
    </source>
</evidence>
<reference evidence="2" key="1">
    <citation type="journal article" date="2023" name="IScience">
        <title>Live-bearing cockroach genome reveals convergent evolutionary mechanisms linked to viviparity in insects and beyond.</title>
        <authorList>
            <person name="Fouks B."/>
            <person name="Harrison M.C."/>
            <person name="Mikhailova A.A."/>
            <person name="Marchal E."/>
            <person name="English S."/>
            <person name="Carruthers M."/>
            <person name="Jennings E.C."/>
            <person name="Chiamaka E.L."/>
            <person name="Frigard R.A."/>
            <person name="Pippel M."/>
            <person name="Attardo G.M."/>
            <person name="Benoit J.B."/>
            <person name="Bornberg-Bauer E."/>
            <person name="Tobe S.S."/>
        </authorList>
    </citation>
    <scope>NUCLEOTIDE SEQUENCE</scope>
    <source>
        <strain evidence="2">Stay&amp;Tobe</strain>
    </source>
</reference>
<feature type="non-terminal residue" evidence="2">
    <location>
        <position position="90"/>
    </location>
</feature>
<evidence type="ECO:0000313" key="3">
    <source>
        <dbReference type="Proteomes" id="UP001233999"/>
    </source>
</evidence>
<reference evidence="2" key="2">
    <citation type="submission" date="2023-05" db="EMBL/GenBank/DDBJ databases">
        <authorList>
            <person name="Fouks B."/>
        </authorList>
    </citation>
    <scope>NUCLEOTIDE SEQUENCE</scope>
    <source>
        <strain evidence="2">Stay&amp;Tobe</strain>
        <tissue evidence="2">Testes</tissue>
    </source>
</reference>
<name>A0AAD8E789_DIPPU</name>
<feature type="non-terminal residue" evidence="2">
    <location>
        <position position="1"/>
    </location>
</feature>
<organism evidence="2 3">
    <name type="scientific">Diploptera punctata</name>
    <name type="common">Pacific beetle cockroach</name>
    <dbReference type="NCBI Taxonomy" id="6984"/>
    <lineage>
        <taxon>Eukaryota</taxon>
        <taxon>Metazoa</taxon>
        <taxon>Ecdysozoa</taxon>
        <taxon>Arthropoda</taxon>
        <taxon>Hexapoda</taxon>
        <taxon>Insecta</taxon>
        <taxon>Pterygota</taxon>
        <taxon>Neoptera</taxon>
        <taxon>Polyneoptera</taxon>
        <taxon>Dictyoptera</taxon>
        <taxon>Blattodea</taxon>
        <taxon>Blaberoidea</taxon>
        <taxon>Blaberidae</taxon>
        <taxon>Diplopterinae</taxon>
        <taxon>Diploptera</taxon>
    </lineage>
</organism>
<feature type="signal peptide" evidence="1">
    <location>
        <begin position="1"/>
        <end position="19"/>
    </location>
</feature>
<feature type="chain" id="PRO_5042050235" description="Secreted protein" evidence="1">
    <location>
        <begin position="20"/>
        <end position="90"/>
    </location>
</feature>
<dbReference type="EMBL" id="JASPKZ010008489">
    <property type="protein sequence ID" value="KAJ9579344.1"/>
    <property type="molecule type" value="Genomic_DNA"/>
</dbReference>
<dbReference type="Proteomes" id="UP001233999">
    <property type="component" value="Unassembled WGS sequence"/>
</dbReference>
<proteinExistence type="predicted"/>
<evidence type="ECO:0008006" key="4">
    <source>
        <dbReference type="Google" id="ProtNLM"/>
    </source>
</evidence>
<keyword evidence="3" id="KW-1185">Reference proteome</keyword>
<comment type="caution">
    <text evidence="2">The sequence shown here is derived from an EMBL/GenBank/DDBJ whole genome shotgun (WGS) entry which is preliminary data.</text>
</comment>
<protein>
    <recommendedName>
        <fullName evidence="4">Secreted protein</fullName>
    </recommendedName>
</protein>
<evidence type="ECO:0000256" key="1">
    <source>
        <dbReference type="SAM" id="SignalP"/>
    </source>
</evidence>